<protein>
    <submittedName>
        <fullName evidence="2">Uncharacterized protein</fullName>
    </submittedName>
</protein>
<evidence type="ECO:0000313" key="3">
    <source>
        <dbReference type="Proteomes" id="UP001165065"/>
    </source>
</evidence>
<evidence type="ECO:0000313" key="2">
    <source>
        <dbReference type="EMBL" id="GMI38439.1"/>
    </source>
</evidence>
<dbReference type="EMBL" id="BRYA01000085">
    <property type="protein sequence ID" value="GMI38439.1"/>
    <property type="molecule type" value="Genomic_DNA"/>
</dbReference>
<reference evidence="3" key="1">
    <citation type="journal article" date="2023" name="Commun. Biol.">
        <title>Genome analysis of Parmales, the sister group of diatoms, reveals the evolutionary specialization of diatoms from phago-mixotrophs to photoautotrophs.</title>
        <authorList>
            <person name="Ban H."/>
            <person name="Sato S."/>
            <person name="Yoshikawa S."/>
            <person name="Yamada K."/>
            <person name="Nakamura Y."/>
            <person name="Ichinomiya M."/>
            <person name="Sato N."/>
            <person name="Blanc-Mathieu R."/>
            <person name="Endo H."/>
            <person name="Kuwata A."/>
            <person name="Ogata H."/>
        </authorList>
    </citation>
    <scope>NUCLEOTIDE SEQUENCE [LARGE SCALE GENOMIC DNA]</scope>
</reference>
<organism evidence="2 3">
    <name type="scientific">Triparma columacea</name>
    <dbReference type="NCBI Taxonomy" id="722753"/>
    <lineage>
        <taxon>Eukaryota</taxon>
        <taxon>Sar</taxon>
        <taxon>Stramenopiles</taxon>
        <taxon>Ochrophyta</taxon>
        <taxon>Bolidophyceae</taxon>
        <taxon>Parmales</taxon>
        <taxon>Triparmaceae</taxon>
        <taxon>Triparma</taxon>
    </lineage>
</organism>
<keyword evidence="3" id="KW-1185">Reference proteome</keyword>
<evidence type="ECO:0000256" key="1">
    <source>
        <dbReference type="SAM" id="MobiDB-lite"/>
    </source>
</evidence>
<name>A0A9W7L8Q7_9STRA</name>
<feature type="region of interest" description="Disordered" evidence="1">
    <location>
        <begin position="117"/>
        <end position="163"/>
    </location>
</feature>
<gene>
    <name evidence="2" type="ORF">TrCOL_g1143</name>
</gene>
<dbReference type="InterPro" id="IPR016024">
    <property type="entry name" value="ARM-type_fold"/>
</dbReference>
<sequence length="193" mass="22051">MGMLFLPRFPDFILSSLLSRLFSVGQEKMDRESNPLLLPKDIEIAELLRDIAKYNCSLPEPTIKAIVERAGKTYTSPLVPKLIGAHVDATICEVLVKAKLFRNQRILAERKVMRAQEEEERARKRRRREQDDDDDEDEDEKDEEGDEDEGTGTDDEEIKDSEELKLIDFVKPLAELGVDISGKLDEESGEIVF</sequence>
<dbReference type="SUPFAM" id="SSF48371">
    <property type="entry name" value="ARM repeat"/>
    <property type="match status" value="1"/>
</dbReference>
<comment type="caution">
    <text evidence="2">The sequence shown here is derived from an EMBL/GenBank/DDBJ whole genome shotgun (WGS) entry which is preliminary data.</text>
</comment>
<feature type="compositionally biased region" description="Acidic residues" evidence="1">
    <location>
        <begin position="131"/>
        <end position="160"/>
    </location>
</feature>
<dbReference type="OrthoDB" id="10416158at2759"/>
<dbReference type="Proteomes" id="UP001165065">
    <property type="component" value="Unassembled WGS sequence"/>
</dbReference>
<accession>A0A9W7L8Q7</accession>
<proteinExistence type="predicted"/>
<dbReference type="AlphaFoldDB" id="A0A9W7L8Q7"/>